<evidence type="ECO:0000256" key="1">
    <source>
        <dbReference type="SAM" id="MobiDB-lite"/>
    </source>
</evidence>
<keyword evidence="3" id="KW-1185">Reference proteome</keyword>
<dbReference type="RefSeq" id="YP_009147720.1">
    <property type="nucleotide sequence ID" value="NC_027341.1"/>
</dbReference>
<dbReference type="EMBL" id="KM677185">
    <property type="protein sequence ID" value="AIX12566.1"/>
    <property type="molecule type" value="Genomic_DNA"/>
</dbReference>
<protein>
    <submittedName>
        <fullName evidence="2">Uncharacterized protein</fullName>
    </submittedName>
</protein>
<feature type="region of interest" description="Disordered" evidence="1">
    <location>
        <begin position="186"/>
        <end position="205"/>
    </location>
</feature>
<dbReference type="OrthoDB" id="9537at10239"/>
<proteinExistence type="predicted"/>
<dbReference type="GeneID" id="24722329"/>
<name>A0A0D3MT55_9CAUD</name>
<dbReference type="KEGG" id="vg:24722329"/>
<evidence type="ECO:0000313" key="2">
    <source>
        <dbReference type="EMBL" id="AIX12566.1"/>
    </source>
</evidence>
<dbReference type="Proteomes" id="UP000032686">
    <property type="component" value="Segment"/>
</dbReference>
<accession>A0A0D3MT55</accession>
<evidence type="ECO:0000313" key="3">
    <source>
        <dbReference type="Proteomes" id="UP000032686"/>
    </source>
</evidence>
<sequence length="205" mass="24674">MAKQSIRTCPVCKKKDKIDVMVQYEKLPNRYLHPECKEIEMERFKRNQIEQEKKDIFWQTLAEIVNLKFVDIPPRIYTLAQNLRSGNPVFNKKKTDKRYRDGFEWDVMTRTVIDSKQKIRTAIETKDFQSIDSALYYVMKIVVNRIPLVHQKMEREKKALEVQKAREASITQEDIENIIQYQYDEEDEKPRKERKKLGNDISKWL</sequence>
<organism evidence="2 3">
    <name type="scientific">Lactococcus phage WRP3</name>
    <dbReference type="NCBI Taxonomy" id="1560313"/>
    <lineage>
        <taxon>Viruses</taxon>
        <taxon>Duplodnaviria</taxon>
        <taxon>Heunggongvirae</taxon>
        <taxon>Uroviricota</taxon>
        <taxon>Caudoviricetes</taxon>
        <taxon>Audreyjarvisvirus</taxon>
        <taxon>Audreyjarvisvirus WRP3</taxon>
    </lineage>
</organism>
<reference evidence="2 3" key="1">
    <citation type="journal article" date="2015" name="Appl. Environ. Microbiol.">
        <title>Lactococcal 949 group phages recognize a carbohydrate receptor on the host cell surface.</title>
        <authorList>
            <person name="Mahony J."/>
            <person name="Randazzo W."/>
            <person name="Neve H."/>
            <person name="Settanni L."/>
            <person name="van Sinderen D."/>
        </authorList>
    </citation>
    <scope>NUCLEOTIDE SEQUENCE [LARGE SCALE GENOMIC DNA]</scope>
    <source>
        <strain evidence="2">WRP3</strain>
    </source>
</reference>
<gene>
    <name evidence="2" type="ORF">WRP3_063</name>
</gene>